<evidence type="ECO:0000256" key="2">
    <source>
        <dbReference type="SAM" id="MobiDB-lite"/>
    </source>
</evidence>
<feature type="region of interest" description="Disordered" evidence="2">
    <location>
        <begin position="1"/>
        <end position="67"/>
    </location>
</feature>
<name>A0A7J7NMR6_9MAGN</name>
<dbReference type="EMBL" id="JACGCM010000696">
    <property type="protein sequence ID" value="KAF6168436.1"/>
    <property type="molecule type" value="Genomic_DNA"/>
</dbReference>
<dbReference type="AlphaFoldDB" id="A0A7J7NMR6"/>
<evidence type="ECO:0000256" key="1">
    <source>
        <dbReference type="SAM" id="Coils"/>
    </source>
</evidence>
<feature type="compositionally biased region" description="Basic and acidic residues" evidence="2">
    <location>
        <begin position="1"/>
        <end position="22"/>
    </location>
</feature>
<feature type="coiled-coil region" evidence="1">
    <location>
        <begin position="535"/>
        <end position="562"/>
    </location>
</feature>
<reference evidence="3 4" key="1">
    <citation type="journal article" date="2020" name="IScience">
        <title>Genome Sequencing of the Endangered Kingdonia uniflora (Circaeasteraceae, Ranunculales) Reveals Potential Mechanisms of Evolutionary Specialization.</title>
        <authorList>
            <person name="Sun Y."/>
            <person name="Deng T."/>
            <person name="Zhang A."/>
            <person name="Moore M.J."/>
            <person name="Landis J.B."/>
            <person name="Lin N."/>
            <person name="Zhang H."/>
            <person name="Zhang X."/>
            <person name="Huang J."/>
            <person name="Zhang X."/>
            <person name="Sun H."/>
            <person name="Wang H."/>
        </authorList>
    </citation>
    <scope>NUCLEOTIDE SEQUENCE [LARGE SCALE GENOMIC DNA]</scope>
    <source>
        <strain evidence="3">TB1705</strain>
        <tissue evidence="3">Leaf</tissue>
    </source>
</reference>
<evidence type="ECO:0000313" key="4">
    <source>
        <dbReference type="Proteomes" id="UP000541444"/>
    </source>
</evidence>
<keyword evidence="1" id="KW-0175">Coiled coil</keyword>
<feature type="region of interest" description="Disordered" evidence="2">
    <location>
        <begin position="109"/>
        <end position="129"/>
    </location>
</feature>
<comment type="caution">
    <text evidence="3">The sequence shown here is derived from an EMBL/GenBank/DDBJ whole genome shotgun (WGS) entry which is preliminary data.</text>
</comment>
<protein>
    <submittedName>
        <fullName evidence="3">Uncharacterized protein</fullName>
    </submittedName>
</protein>
<keyword evidence="4" id="KW-1185">Reference proteome</keyword>
<organism evidence="3 4">
    <name type="scientific">Kingdonia uniflora</name>
    <dbReference type="NCBI Taxonomy" id="39325"/>
    <lineage>
        <taxon>Eukaryota</taxon>
        <taxon>Viridiplantae</taxon>
        <taxon>Streptophyta</taxon>
        <taxon>Embryophyta</taxon>
        <taxon>Tracheophyta</taxon>
        <taxon>Spermatophyta</taxon>
        <taxon>Magnoliopsida</taxon>
        <taxon>Ranunculales</taxon>
        <taxon>Circaeasteraceae</taxon>
        <taxon>Kingdonia</taxon>
    </lineage>
</organism>
<gene>
    <name evidence="3" type="ORF">GIB67_004988</name>
</gene>
<proteinExistence type="predicted"/>
<accession>A0A7J7NMR6</accession>
<sequence>MSAGRSGKDMEIGRKNMLKNEESCDDGNVDLSKRYKASDVESGKDASVLESRTREKRKIRGFDKELSEGDKRLKRAKDSGSRRWVYDSVMWERLDATANSHSDTEVFKMGSSSVNEVSTSGRRNESDNEGEVGLEQFQGFPGQLISYPPCSDTFREFCKAKATVRGKWVNCAEFTGIDESISLDYFDGDVWSDLLEGFLCYLFQLEYGLSLPLTNLAKGIMNAIGACLVQLNGNMWEVITMCDHLNEKWEMEGKVRRITPEDVLQFYGVKNYKASGGSYFCASVTRHRFFNLNLAGQTWNENIIWVKVDSKNVVIASVKSKVERKESLLDKVAEEEIELKLVLEGLGLSRKKRVNSSLTQPNPVRPSKIALKYLKKQMLKALSASGTIGSVDDLKEVEERARLAVLHRVKDTNKMVEVDTFKVDTYSEEKDEEEEEVVRIVDGLDGVSRQTVLDNQGDDIELLEGGNEKVELDSSRSREDDVLMCNWEYAEQLDKMMEGNENREDHYVKAHFKPVEETQAVSDLTLQVEEKDALINKGLKELAEVTERAEKLQRRVDALAVKGKQADTAQYRVQAIEQSEHGDSPVKPFPKIYNTDYCPPSIW</sequence>
<evidence type="ECO:0000313" key="3">
    <source>
        <dbReference type="EMBL" id="KAF6168436.1"/>
    </source>
</evidence>
<dbReference type="Proteomes" id="UP000541444">
    <property type="component" value="Unassembled WGS sequence"/>
</dbReference>
<feature type="compositionally biased region" description="Polar residues" evidence="2">
    <location>
        <begin position="110"/>
        <end position="121"/>
    </location>
</feature>
<feature type="compositionally biased region" description="Basic and acidic residues" evidence="2">
    <location>
        <begin position="31"/>
        <end position="44"/>
    </location>
</feature>